<evidence type="ECO:0000313" key="4">
    <source>
        <dbReference type="EMBL" id="MBY5956873.1"/>
    </source>
</evidence>
<comment type="similarity">
    <text evidence="1">Belongs to the FAH family.</text>
</comment>
<dbReference type="Proteomes" id="UP000753961">
    <property type="component" value="Unassembled WGS sequence"/>
</dbReference>
<dbReference type="EMBL" id="JAHVHU010000002">
    <property type="protein sequence ID" value="MBY5956873.1"/>
    <property type="molecule type" value="Genomic_DNA"/>
</dbReference>
<organism evidence="4 5">
    <name type="scientific">Membranihabitans marinus</name>
    <dbReference type="NCBI Taxonomy" id="1227546"/>
    <lineage>
        <taxon>Bacteria</taxon>
        <taxon>Pseudomonadati</taxon>
        <taxon>Bacteroidota</taxon>
        <taxon>Saprospiria</taxon>
        <taxon>Saprospirales</taxon>
        <taxon>Saprospiraceae</taxon>
        <taxon>Membranihabitans</taxon>
    </lineage>
</organism>
<evidence type="ECO:0000313" key="5">
    <source>
        <dbReference type="Proteomes" id="UP000753961"/>
    </source>
</evidence>
<dbReference type="Gene3D" id="3.90.850.10">
    <property type="entry name" value="Fumarylacetoacetase-like, C-terminal domain"/>
    <property type="match status" value="1"/>
</dbReference>
<keyword evidence="5" id="KW-1185">Reference proteome</keyword>
<protein>
    <submittedName>
        <fullName evidence="4">Fumarylacetoacetate hydrolase family protein</fullName>
    </submittedName>
</protein>
<dbReference type="GO" id="GO:0044281">
    <property type="term" value="P:small molecule metabolic process"/>
    <property type="evidence" value="ECO:0007669"/>
    <property type="project" value="UniProtKB-ARBA"/>
</dbReference>
<dbReference type="PANTHER" id="PTHR42796">
    <property type="entry name" value="FUMARYLACETOACETATE HYDROLASE DOMAIN-CONTAINING PROTEIN 2A-RELATED"/>
    <property type="match status" value="1"/>
</dbReference>
<sequence>MKLYKIQNQALMEADGNYYLSPELQSWHGLINRNDLHHHLTNQVNHWEKVSDDYLDKNLSIDPPVDQHQEVWAAGVTYQRSKEARMEESEQSGGAVFYNLVYDADRPELFFKALGFRVRGHHHPIQIRPDSDWDVPEPELTLFITSDQQIVAYTIGNDVSSRSIEGENPLYLPQAKVFDGAAAMGPCLWVPESPIPLDSQIKIRILRNDDTVYQDQVRISQMKRSHTELAAYLFRACTFAHGAFLMTGTCLVPDNDFTLQENDVVKISIDHIGTLINQVKNIS</sequence>
<dbReference type="RefSeq" id="WP_222578393.1">
    <property type="nucleotide sequence ID" value="NZ_JAHVHU010000002.1"/>
</dbReference>
<dbReference type="GO" id="GO:0016787">
    <property type="term" value="F:hydrolase activity"/>
    <property type="evidence" value="ECO:0007669"/>
    <property type="project" value="UniProtKB-KW"/>
</dbReference>
<keyword evidence="2" id="KW-0479">Metal-binding</keyword>
<feature type="domain" description="Fumarylacetoacetase-like C-terminal" evidence="3">
    <location>
        <begin position="148"/>
        <end position="279"/>
    </location>
</feature>
<dbReference type="AlphaFoldDB" id="A0A953HLU1"/>
<dbReference type="GO" id="GO:0046872">
    <property type="term" value="F:metal ion binding"/>
    <property type="evidence" value="ECO:0007669"/>
    <property type="project" value="UniProtKB-KW"/>
</dbReference>
<dbReference type="InterPro" id="IPR011234">
    <property type="entry name" value="Fumarylacetoacetase-like_C"/>
</dbReference>
<evidence type="ECO:0000256" key="2">
    <source>
        <dbReference type="ARBA" id="ARBA00022723"/>
    </source>
</evidence>
<evidence type="ECO:0000256" key="1">
    <source>
        <dbReference type="ARBA" id="ARBA00010211"/>
    </source>
</evidence>
<comment type="caution">
    <text evidence="4">The sequence shown here is derived from an EMBL/GenBank/DDBJ whole genome shotgun (WGS) entry which is preliminary data.</text>
</comment>
<gene>
    <name evidence="4" type="ORF">KUV50_01915</name>
</gene>
<reference evidence="4" key="1">
    <citation type="submission" date="2021-06" db="EMBL/GenBank/DDBJ databases">
        <title>44 bacteria genomes isolated from Dapeng, Shenzhen.</title>
        <authorList>
            <person name="Zheng W."/>
            <person name="Yu S."/>
            <person name="Huang Y."/>
        </authorList>
    </citation>
    <scope>NUCLEOTIDE SEQUENCE</scope>
    <source>
        <strain evidence="4">DP5N28-2</strain>
    </source>
</reference>
<name>A0A953HLU1_9BACT</name>
<evidence type="ECO:0000259" key="3">
    <source>
        <dbReference type="Pfam" id="PF01557"/>
    </source>
</evidence>
<accession>A0A953HLU1</accession>
<dbReference type="SUPFAM" id="SSF56529">
    <property type="entry name" value="FAH"/>
    <property type="match status" value="1"/>
</dbReference>
<proteinExistence type="inferred from homology"/>
<keyword evidence="4" id="KW-0378">Hydrolase</keyword>
<dbReference type="PANTHER" id="PTHR42796:SF7">
    <property type="entry name" value="2-DEHYDRO-3-DEOXY-D-ARABINONATE DEHYDRATASE"/>
    <property type="match status" value="1"/>
</dbReference>
<dbReference type="Pfam" id="PF01557">
    <property type="entry name" value="FAA_hydrolase"/>
    <property type="match status" value="1"/>
</dbReference>
<dbReference type="InterPro" id="IPR036663">
    <property type="entry name" value="Fumarylacetoacetase_C_sf"/>
</dbReference>
<dbReference type="InterPro" id="IPR051121">
    <property type="entry name" value="FAH"/>
</dbReference>